<accession>A0A7X1W778</accession>
<proteinExistence type="predicted"/>
<dbReference type="EMBL" id="WIWJ01000009">
    <property type="protein sequence ID" value="MQT46514.1"/>
    <property type="molecule type" value="Genomic_DNA"/>
</dbReference>
<feature type="region of interest" description="Disordered" evidence="1">
    <location>
        <begin position="322"/>
        <end position="350"/>
    </location>
</feature>
<dbReference type="SUPFAM" id="SSF69279">
    <property type="entry name" value="Phage tail proteins"/>
    <property type="match status" value="1"/>
</dbReference>
<sequence>MRAIFQVIANAQDITDLLKDRLISLQLTDRAGLQSDECEIRLDDRDDRIAFPRKGAQLRISLGWEGQGLSFMGAYTVDEIEFSGPPRTLVIRGKPADMAGLAKSPRQHAWENVPLSQIIREVAARNRWQAVCSITTTVPRVDQVGESDLNFLTRLARQYNATATLKDRKLVVLPRADAKAASGKSLPVIRLSPNEVTSYRLTFPDRGSVGAVKTQAHDAKTGTKIDIVIPNPDAPAGSSSATHTDRHIYPNPSAARAAAKAKIAGMNRQTASGQLELRGRADLAAEKSVELQGFKQEVDGTYLIESVTHQLAGQSWSTSVEISAGKSGKAKAGHSKPPQRTTTVAIPSAP</sequence>
<dbReference type="InterPro" id="IPR052726">
    <property type="entry name" value="Phage_Baseplate_Hub"/>
</dbReference>
<evidence type="ECO:0000256" key="1">
    <source>
        <dbReference type="SAM" id="MobiDB-lite"/>
    </source>
</evidence>
<organism evidence="2 3">
    <name type="scientific">Pseudomonas helleri</name>
    <dbReference type="NCBI Taxonomy" id="1608996"/>
    <lineage>
        <taxon>Bacteria</taxon>
        <taxon>Pseudomonadati</taxon>
        <taxon>Pseudomonadota</taxon>
        <taxon>Gammaproteobacteria</taxon>
        <taxon>Pseudomonadales</taxon>
        <taxon>Pseudomonadaceae</taxon>
        <taxon>Pseudomonas</taxon>
    </lineage>
</organism>
<dbReference type="RefSeq" id="WP_153429504.1">
    <property type="nucleotide sequence ID" value="NZ_WIWJ01000009.1"/>
</dbReference>
<dbReference type="AlphaFoldDB" id="A0A7X1W778"/>
<reference evidence="2 3" key="1">
    <citation type="submission" date="2019-10" db="EMBL/GenBank/DDBJ databases">
        <title>Evaluation of single-gene subtyping targets for Pseudomonas.</title>
        <authorList>
            <person name="Reichler S.J."/>
            <person name="Orsi R.H."/>
            <person name="Wiedmann M."/>
            <person name="Martin N.H."/>
            <person name="Murphy S.I."/>
        </authorList>
    </citation>
    <scope>NUCLEOTIDE SEQUENCE [LARGE SCALE GENOMIC DNA]</scope>
    <source>
        <strain evidence="2 3">FSL R10-3257</strain>
    </source>
</reference>
<dbReference type="PANTHER" id="PTHR35862">
    <property type="entry name" value="FELS-2 PROPHAGE PROTEIN"/>
    <property type="match status" value="1"/>
</dbReference>
<gene>
    <name evidence="2" type="ORF">GHO40_07200</name>
</gene>
<feature type="compositionally biased region" description="Polar residues" evidence="1">
    <location>
        <begin position="338"/>
        <end position="350"/>
    </location>
</feature>
<evidence type="ECO:0000313" key="2">
    <source>
        <dbReference type="EMBL" id="MQT46514.1"/>
    </source>
</evidence>
<evidence type="ECO:0000313" key="3">
    <source>
        <dbReference type="Proteomes" id="UP000441404"/>
    </source>
</evidence>
<comment type="caution">
    <text evidence="2">The sequence shown here is derived from an EMBL/GenBank/DDBJ whole genome shotgun (WGS) entry which is preliminary data.</text>
</comment>
<dbReference type="Proteomes" id="UP000441404">
    <property type="component" value="Unassembled WGS sequence"/>
</dbReference>
<name>A0A7X1W778_9PSED</name>
<dbReference type="PANTHER" id="PTHR35862:SF3">
    <property type="entry name" value="FELS-2 PROPHAGE PROTEIN"/>
    <property type="match status" value="1"/>
</dbReference>
<protein>
    <submittedName>
        <fullName evidence="2">Late control protein</fullName>
    </submittedName>
</protein>
<dbReference type="Pfam" id="PF05954">
    <property type="entry name" value="Phage_GPD"/>
    <property type="match status" value="1"/>
</dbReference>